<proteinExistence type="predicted"/>
<dbReference type="RefSeq" id="WP_175399338.1">
    <property type="nucleotide sequence ID" value="NZ_JABMCB010000206.1"/>
</dbReference>
<name>A0A7Y6C588_9BACL</name>
<evidence type="ECO:0000313" key="1">
    <source>
        <dbReference type="EMBL" id="NUU79774.1"/>
    </source>
</evidence>
<keyword evidence="2" id="KW-1185">Reference proteome</keyword>
<dbReference type="Proteomes" id="UP000526125">
    <property type="component" value="Unassembled WGS sequence"/>
</dbReference>
<comment type="caution">
    <text evidence="1">The sequence shown here is derived from an EMBL/GenBank/DDBJ whole genome shotgun (WGS) entry which is preliminary data.</text>
</comment>
<dbReference type="EMBL" id="JABMCB010000206">
    <property type="protein sequence ID" value="NUU79774.1"/>
    <property type="molecule type" value="Genomic_DNA"/>
</dbReference>
<accession>A0A7Y6C588</accession>
<reference evidence="1 2" key="1">
    <citation type="submission" date="2020-05" db="EMBL/GenBank/DDBJ databases">
        <title>Genome Sequencing of Type Strains.</title>
        <authorList>
            <person name="Lemaire J.F."/>
            <person name="Inderbitzin P."/>
            <person name="Gregorio O.A."/>
            <person name="Collins S.B."/>
            <person name="Wespe N."/>
            <person name="Knight-Connoni V."/>
        </authorList>
    </citation>
    <scope>NUCLEOTIDE SEQUENCE [LARGE SCALE GENOMIC DNA]</scope>
    <source>
        <strain evidence="1 2">LMG 21957</strain>
    </source>
</reference>
<evidence type="ECO:0000313" key="2">
    <source>
        <dbReference type="Proteomes" id="UP000526125"/>
    </source>
</evidence>
<organism evidence="1 2">
    <name type="scientific">Paenibacillus xylanilyticus</name>
    <dbReference type="NCBI Taxonomy" id="248903"/>
    <lineage>
        <taxon>Bacteria</taxon>
        <taxon>Bacillati</taxon>
        <taxon>Bacillota</taxon>
        <taxon>Bacilli</taxon>
        <taxon>Bacillales</taxon>
        <taxon>Paenibacillaceae</taxon>
        <taxon>Paenibacillus</taxon>
    </lineage>
</organism>
<gene>
    <name evidence="1" type="ORF">HP552_31790</name>
</gene>
<sequence length="163" mass="18988">MAWNIGLLCIKTELNKVDDILDVFYKSEDGLHFEDVTSFSMEDALGVGEQQPWIIIVDTQGRFINDVSFPLQLSKQYKVKTFWISEKLIYRDYYFNFLKKGGLKSEVVGIDGGLKYLNSKGIQAIDKWGETIIFQIIENEIFNRKTTKYGTSLNEIRYLKYEL</sequence>
<dbReference type="AlphaFoldDB" id="A0A7Y6C588"/>
<protein>
    <submittedName>
        <fullName evidence="1">Uncharacterized protein</fullName>
    </submittedName>
</protein>